<dbReference type="NCBIfam" id="TIGR03512">
    <property type="entry name" value="GldD_lipo"/>
    <property type="match status" value="1"/>
</dbReference>
<dbReference type="Pfam" id="PF25593">
    <property type="entry name" value="GldD_lipo"/>
    <property type="match status" value="1"/>
</dbReference>
<reference evidence="1 2" key="1">
    <citation type="submission" date="2018-08" db="EMBL/GenBank/DDBJ databases">
        <title>Genomic Encyclopedia of Type Strains, Phase III (KMG-III): the genomes of soil and plant-associated and newly described type strains.</title>
        <authorList>
            <person name="Whitman W."/>
        </authorList>
    </citation>
    <scope>NUCLEOTIDE SEQUENCE [LARGE SCALE GENOMIC DNA]</scope>
    <source>
        <strain evidence="1 2">325-5</strain>
    </source>
</reference>
<protein>
    <submittedName>
        <fullName evidence="1">Gliding motility-associated lipoprotein GldD</fullName>
    </submittedName>
</protein>
<organism evidence="1 2">
    <name type="scientific">Lutibacter oceani</name>
    <dbReference type="NCBI Taxonomy" id="1853311"/>
    <lineage>
        <taxon>Bacteria</taxon>
        <taxon>Pseudomonadati</taxon>
        <taxon>Bacteroidota</taxon>
        <taxon>Flavobacteriia</taxon>
        <taxon>Flavobacteriales</taxon>
        <taxon>Flavobacteriaceae</taxon>
        <taxon>Lutibacter</taxon>
    </lineage>
</organism>
<comment type="caution">
    <text evidence="1">The sequence shown here is derived from an EMBL/GenBank/DDBJ whole genome shotgun (WGS) entry which is preliminary data.</text>
</comment>
<keyword evidence="2" id="KW-1185">Reference proteome</keyword>
<accession>A0A3D9S3B8</accession>
<dbReference type="OrthoDB" id="679501at2"/>
<dbReference type="PROSITE" id="PS51257">
    <property type="entry name" value="PROKAR_LIPOPROTEIN"/>
    <property type="match status" value="1"/>
</dbReference>
<dbReference type="AlphaFoldDB" id="A0A3D9S3B8"/>
<evidence type="ECO:0000313" key="1">
    <source>
        <dbReference type="EMBL" id="REE83355.1"/>
    </source>
</evidence>
<dbReference type="InterPro" id="IPR019850">
    <property type="entry name" value="GldD-like"/>
</dbReference>
<keyword evidence="1" id="KW-0449">Lipoprotein</keyword>
<dbReference type="EMBL" id="QTTQ01000009">
    <property type="protein sequence ID" value="REE83355.1"/>
    <property type="molecule type" value="Genomic_DNA"/>
</dbReference>
<sequence length="184" mass="21475">MKFFILLMLLNFVVYSCNSDVLPKPKPYLKLQYPESNYFKINSTCPYSFDVSEFANINFKDNCWATIEYPELKATIHITYREVNSNLNEILREVEKLTYEHTIKADAISNALPYENYDKKVFAKLYNVEGNVASNIQFMATDSVKNVLAGSLYFYTKPNYDSILPAIKYIEKDLIHLVESIEWK</sequence>
<gene>
    <name evidence="1" type="ORF">BX611_0644</name>
</gene>
<evidence type="ECO:0000313" key="2">
    <source>
        <dbReference type="Proteomes" id="UP000256429"/>
    </source>
</evidence>
<dbReference type="Proteomes" id="UP000256429">
    <property type="component" value="Unassembled WGS sequence"/>
</dbReference>
<name>A0A3D9S3B8_9FLAO</name>
<proteinExistence type="predicted"/>
<dbReference type="RefSeq" id="WP_115878943.1">
    <property type="nucleotide sequence ID" value="NZ_QTTQ01000009.1"/>
</dbReference>